<reference evidence="7 8" key="1">
    <citation type="submission" date="2015-09" db="EMBL/GenBank/DDBJ databases">
        <title>Draft genome sequence of Alicyclobacillus ferrooxydans DSM 22381.</title>
        <authorList>
            <person name="Hemp J."/>
        </authorList>
    </citation>
    <scope>NUCLEOTIDE SEQUENCE [LARGE SCALE GENOMIC DNA]</scope>
    <source>
        <strain evidence="7 8">TC-34</strain>
    </source>
</reference>
<dbReference type="RefSeq" id="WP_054970402.1">
    <property type="nucleotide sequence ID" value="NZ_LJCO01000076.1"/>
</dbReference>
<sequence length="159" mass="18260">MQIVILSVGKLKEKYWREAFAEYAKRLSGYVRVQAEEVADEPAPDNASVGEIEAILRAEADRLERHLKPRDGIVVLDRQGKMYSSEAWSQQFTKLESESYGRLVFVLGGSYGIHDTILRQAAVRWSFGPLTLPHQFARIVLLEQIYRGIRIARNEPYHK</sequence>
<evidence type="ECO:0000256" key="5">
    <source>
        <dbReference type="ARBA" id="ARBA00038303"/>
    </source>
</evidence>
<comment type="subunit">
    <text evidence="6">Homodimer.</text>
</comment>
<comment type="similarity">
    <text evidence="5 6">Belongs to the RNA methyltransferase RlmH family.</text>
</comment>
<evidence type="ECO:0000256" key="1">
    <source>
        <dbReference type="ARBA" id="ARBA00022552"/>
    </source>
</evidence>
<evidence type="ECO:0000313" key="7">
    <source>
        <dbReference type="EMBL" id="KPV42484.1"/>
    </source>
</evidence>
<dbReference type="Gene3D" id="3.40.1280.10">
    <property type="match status" value="1"/>
</dbReference>
<dbReference type="InterPro" id="IPR029028">
    <property type="entry name" value="Alpha/beta_knot_MTases"/>
</dbReference>
<keyword evidence="4 6" id="KW-0949">S-adenosyl-L-methionine</keyword>
<keyword evidence="1 6" id="KW-0698">rRNA processing</keyword>
<keyword evidence="6" id="KW-0963">Cytoplasm</keyword>
<dbReference type="EC" id="2.1.1.177" evidence="6"/>
<organism evidence="7 8">
    <name type="scientific">Alicyclobacillus ferrooxydans</name>
    <dbReference type="NCBI Taxonomy" id="471514"/>
    <lineage>
        <taxon>Bacteria</taxon>
        <taxon>Bacillati</taxon>
        <taxon>Bacillota</taxon>
        <taxon>Bacilli</taxon>
        <taxon>Bacillales</taxon>
        <taxon>Alicyclobacillaceae</taxon>
        <taxon>Alicyclobacillus</taxon>
    </lineage>
</organism>
<dbReference type="STRING" id="471514.AN477_17145"/>
<keyword evidence="8" id="KW-1185">Reference proteome</keyword>
<feature type="binding site" evidence="6">
    <location>
        <position position="76"/>
    </location>
    <ligand>
        <name>S-adenosyl-L-methionine</name>
        <dbReference type="ChEBI" id="CHEBI:59789"/>
    </ligand>
</feature>
<keyword evidence="3 6" id="KW-0808">Transferase</keyword>
<evidence type="ECO:0000256" key="4">
    <source>
        <dbReference type="ARBA" id="ARBA00022691"/>
    </source>
</evidence>
<gene>
    <name evidence="6" type="primary">rlmH</name>
    <name evidence="7" type="ORF">AN477_17145</name>
</gene>
<comment type="catalytic activity">
    <reaction evidence="6">
        <text>pseudouridine(1915) in 23S rRNA + S-adenosyl-L-methionine = N(3)-methylpseudouridine(1915) in 23S rRNA + S-adenosyl-L-homocysteine + H(+)</text>
        <dbReference type="Rhea" id="RHEA:42752"/>
        <dbReference type="Rhea" id="RHEA-COMP:10221"/>
        <dbReference type="Rhea" id="RHEA-COMP:10222"/>
        <dbReference type="ChEBI" id="CHEBI:15378"/>
        <dbReference type="ChEBI" id="CHEBI:57856"/>
        <dbReference type="ChEBI" id="CHEBI:59789"/>
        <dbReference type="ChEBI" id="CHEBI:65314"/>
        <dbReference type="ChEBI" id="CHEBI:74486"/>
        <dbReference type="EC" id="2.1.1.177"/>
    </reaction>
</comment>
<dbReference type="PANTHER" id="PTHR33603">
    <property type="entry name" value="METHYLTRANSFERASE"/>
    <property type="match status" value="1"/>
</dbReference>
<evidence type="ECO:0000256" key="2">
    <source>
        <dbReference type="ARBA" id="ARBA00022603"/>
    </source>
</evidence>
<dbReference type="SUPFAM" id="SSF75217">
    <property type="entry name" value="alpha/beta knot"/>
    <property type="match status" value="1"/>
</dbReference>
<evidence type="ECO:0000313" key="8">
    <source>
        <dbReference type="Proteomes" id="UP000050482"/>
    </source>
</evidence>
<dbReference type="CDD" id="cd18081">
    <property type="entry name" value="RlmH-like"/>
    <property type="match status" value="1"/>
</dbReference>
<dbReference type="InterPro" id="IPR003742">
    <property type="entry name" value="RlmH-like"/>
</dbReference>
<dbReference type="OrthoDB" id="9806643at2"/>
<feature type="binding site" evidence="6">
    <location>
        <begin position="127"/>
        <end position="132"/>
    </location>
    <ligand>
        <name>S-adenosyl-L-methionine</name>
        <dbReference type="ChEBI" id="CHEBI:59789"/>
    </ligand>
</feature>
<dbReference type="GO" id="GO:0070038">
    <property type="term" value="F:rRNA (pseudouridine-N3-)-methyltransferase activity"/>
    <property type="evidence" value="ECO:0007669"/>
    <property type="project" value="UniProtKB-UniRule"/>
</dbReference>
<feature type="binding site" evidence="6">
    <location>
        <position position="108"/>
    </location>
    <ligand>
        <name>S-adenosyl-L-methionine</name>
        <dbReference type="ChEBI" id="CHEBI:59789"/>
    </ligand>
</feature>
<dbReference type="PANTHER" id="PTHR33603:SF1">
    <property type="entry name" value="RIBOSOMAL RNA LARGE SUBUNIT METHYLTRANSFERASE H"/>
    <property type="match status" value="1"/>
</dbReference>
<dbReference type="HAMAP" id="MF_00658">
    <property type="entry name" value="23SrRNA_methyltr_H"/>
    <property type="match status" value="1"/>
</dbReference>
<dbReference type="Pfam" id="PF02590">
    <property type="entry name" value="SPOUT_MTase"/>
    <property type="match status" value="1"/>
</dbReference>
<proteinExistence type="inferred from homology"/>
<dbReference type="NCBIfam" id="NF000985">
    <property type="entry name" value="PRK00103.1-3"/>
    <property type="match status" value="1"/>
</dbReference>
<dbReference type="PIRSF" id="PIRSF004505">
    <property type="entry name" value="MT_bac"/>
    <property type="match status" value="1"/>
</dbReference>
<keyword evidence="2 6" id="KW-0489">Methyltransferase</keyword>
<dbReference type="EMBL" id="LJCO01000076">
    <property type="protein sequence ID" value="KPV42484.1"/>
    <property type="molecule type" value="Genomic_DNA"/>
</dbReference>
<comment type="subcellular location">
    <subcellularLocation>
        <location evidence="6">Cytoplasm</location>
    </subcellularLocation>
</comment>
<comment type="function">
    <text evidence="6">Specifically methylates the pseudouridine at position 1915 (m3Psi1915) in 23S rRNA.</text>
</comment>
<evidence type="ECO:0000256" key="3">
    <source>
        <dbReference type="ARBA" id="ARBA00022679"/>
    </source>
</evidence>
<dbReference type="Proteomes" id="UP000050482">
    <property type="component" value="Unassembled WGS sequence"/>
</dbReference>
<evidence type="ECO:0000256" key="6">
    <source>
        <dbReference type="HAMAP-Rule" id="MF_00658"/>
    </source>
</evidence>
<comment type="caution">
    <text evidence="7">The sequence shown here is derived from an EMBL/GenBank/DDBJ whole genome shotgun (WGS) entry which is preliminary data.</text>
</comment>
<protein>
    <recommendedName>
        <fullName evidence="6">Ribosomal RNA large subunit methyltransferase H</fullName>
        <ecNumber evidence="6">2.1.1.177</ecNumber>
    </recommendedName>
    <alternativeName>
        <fullName evidence="6">23S rRNA (pseudouridine1915-N3)-methyltransferase</fullName>
    </alternativeName>
    <alternativeName>
        <fullName evidence="6">23S rRNA m3Psi1915 methyltransferase</fullName>
    </alternativeName>
    <alternativeName>
        <fullName evidence="6">rRNA (pseudouridine-N3-)-methyltransferase RlmH</fullName>
    </alternativeName>
</protein>
<dbReference type="AlphaFoldDB" id="A0A0P9CAM8"/>
<dbReference type="PATRIC" id="fig|471514.4.peg.3554"/>
<dbReference type="InterPro" id="IPR029026">
    <property type="entry name" value="tRNA_m1G_MTases_N"/>
</dbReference>
<dbReference type="GO" id="GO:0005737">
    <property type="term" value="C:cytoplasm"/>
    <property type="evidence" value="ECO:0007669"/>
    <property type="project" value="UniProtKB-SubCell"/>
</dbReference>
<name>A0A0P9CAM8_9BACL</name>
<accession>A0A0P9CAM8</accession>